<protein>
    <submittedName>
        <fullName evidence="2">Uncharacterized protein</fullName>
    </submittedName>
</protein>
<dbReference type="GO" id="GO:0030688">
    <property type="term" value="C:preribosome, small subunit precursor"/>
    <property type="evidence" value="ECO:0007669"/>
    <property type="project" value="TreeGrafter"/>
</dbReference>
<evidence type="ECO:0000313" key="3">
    <source>
        <dbReference type="EMBL" id="CAF4362102.1"/>
    </source>
</evidence>
<reference evidence="2" key="1">
    <citation type="submission" date="2021-02" db="EMBL/GenBank/DDBJ databases">
        <authorList>
            <person name="Nowell W R."/>
        </authorList>
    </citation>
    <scope>NUCLEOTIDE SEQUENCE</scope>
</reference>
<proteinExistence type="inferred from homology"/>
<dbReference type="Proteomes" id="UP000681967">
    <property type="component" value="Unassembled WGS sequence"/>
</dbReference>
<evidence type="ECO:0000256" key="1">
    <source>
        <dbReference type="ARBA" id="ARBA00007114"/>
    </source>
</evidence>
<dbReference type="AlphaFoldDB" id="A0A8S2SLC8"/>
<name>A0A8S2SLC8_9BILA</name>
<dbReference type="Proteomes" id="UP000681720">
    <property type="component" value="Unassembled WGS sequence"/>
</dbReference>
<dbReference type="EMBL" id="CAJOBJ010048436">
    <property type="protein sequence ID" value="CAF4362102.1"/>
    <property type="molecule type" value="Genomic_DNA"/>
</dbReference>
<dbReference type="GO" id="GO:0006364">
    <property type="term" value="P:rRNA processing"/>
    <property type="evidence" value="ECO:0007669"/>
    <property type="project" value="TreeGrafter"/>
</dbReference>
<organism evidence="2 4">
    <name type="scientific">Rotaria magnacalcarata</name>
    <dbReference type="NCBI Taxonomy" id="392030"/>
    <lineage>
        <taxon>Eukaryota</taxon>
        <taxon>Metazoa</taxon>
        <taxon>Spiralia</taxon>
        <taxon>Gnathifera</taxon>
        <taxon>Rotifera</taxon>
        <taxon>Eurotatoria</taxon>
        <taxon>Bdelloidea</taxon>
        <taxon>Philodinida</taxon>
        <taxon>Philodinidae</taxon>
        <taxon>Rotaria</taxon>
    </lineage>
</organism>
<dbReference type="InterPro" id="IPR007955">
    <property type="entry name" value="Bystin"/>
</dbReference>
<feature type="non-terminal residue" evidence="2">
    <location>
        <position position="1"/>
    </location>
</feature>
<comment type="caution">
    <text evidence="2">The sequence shown here is derived from an EMBL/GenBank/DDBJ whole genome shotgun (WGS) entry which is preliminary data.</text>
</comment>
<dbReference type="GO" id="GO:0030515">
    <property type="term" value="F:snoRNA binding"/>
    <property type="evidence" value="ECO:0007669"/>
    <property type="project" value="TreeGrafter"/>
</dbReference>
<comment type="similarity">
    <text evidence="1">Belongs to the bystin family.</text>
</comment>
<dbReference type="Pfam" id="PF05291">
    <property type="entry name" value="Bystin"/>
    <property type="match status" value="1"/>
</dbReference>
<sequence length="54" mass="5838">SGTCTLREAVIVASILAKNSVPMLHSAAALLKIAEMNYSGANSIFIRTLIEKRY</sequence>
<dbReference type="GO" id="GO:0005737">
    <property type="term" value="C:cytoplasm"/>
    <property type="evidence" value="ECO:0007669"/>
    <property type="project" value="TreeGrafter"/>
</dbReference>
<dbReference type="PANTHER" id="PTHR12821">
    <property type="entry name" value="BYSTIN"/>
    <property type="match status" value="1"/>
</dbReference>
<evidence type="ECO:0000313" key="2">
    <source>
        <dbReference type="EMBL" id="CAF4238193.1"/>
    </source>
</evidence>
<dbReference type="GO" id="GO:0005730">
    <property type="term" value="C:nucleolus"/>
    <property type="evidence" value="ECO:0007669"/>
    <property type="project" value="TreeGrafter"/>
</dbReference>
<feature type="non-terminal residue" evidence="2">
    <location>
        <position position="54"/>
    </location>
</feature>
<dbReference type="PANTHER" id="PTHR12821:SF0">
    <property type="entry name" value="BYSTIN"/>
    <property type="match status" value="1"/>
</dbReference>
<evidence type="ECO:0000313" key="4">
    <source>
        <dbReference type="Proteomes" id="UP000681967"/>
    </source>
</evidence>
<accession>A0A8S2SLC8</accession>
<dbReference type="EMBL" id="CAJOBH010023863">
    <property type="protein sequence ID" value="CAF4238193.1"/>
    <property type="molecule type" value="Genomic_DNA"/>
</dbReference>
<gene>
    <name evidence="2" type="ORF">BYL167_LOCUS25060</name>
    <name evidence="3" type="ORF">GIL414_LOCUS28453</name>
</gene>